<dbReference type="GO" id="GO:0005829">
    <property type="term" value="C:cytosol"/>
    <property type="evidence" value="ECO:0007669"/>
    <property type="project" value="TreeGrafter"/>
</dbReference>
<organism evidence="2 3">
    <name type="scientific">Jimgerdemannia flammicorona</name>
    <dbReference type="NCBI Taxonomy" id="994334"/>
    <lineage>
        <taxon>Eukaryota</taxon>
        <taxon>Fungi</taxon>
        <taxon>Fungi incertae sedis</taxon>
        <taxon>Mucoromycota</taxon>
        <taxon>Mucoromycotina</taxon>
        <taxon>Endogonomycetes</taxon>
        <taxon>Endogonales</taxon>
        <taxon>Endogonaceae</taxon>
        <taxon>Jimgerdemannia</taxon>
    </lineage>
</organism>
<dbReference type="InterPro" id="IPR044992">
    <property type="entry name" value="ChyE-like"/>
</dbReference>
<dbReference type="EMBL" id="RBNI01006828">
    <property type="protein sequence ID" value="RUP45743.1"/>
    <property type="molecule type" value="Genomic_DNA"/>
</dbReference>
<keyword evidence="2" id="KW-0808">Transferase</keyword>
<feature type="compositionally biased region" description="Basic and acidic residues" evidence="1">
    <location>
        <begin position="356"/>
        <end position="374"/>
    </location>
</feature>
<proteinExistence type="predicted"/>
<dbReference type="SUPFAM" id="SSF52317">
    <property type="entry name" value="Class I glutamine amidotransferase-like"/>
    <property type="match status" value="1"/>
</dbReference>
<dbReference type="PANTHER" id="PTHR42695:SF5">
    <property type="entry name" value="GLUTAMINE AMIDOTRANSFERASE YLR126C-RELATED"/>
    <property type="match status" value="1"/>
</dbReference>
<accession>A0A433D4N1</accession>
<dbReference type="PANTHER" id="PTHR42695">
    <property type="entry name" value="GLUTAMINE AMIDOTRANSFERASE YLR126C-RELATED"/>
    <property type="match status" value="1"/>
</dbReference>
<dbReference type="Proteomes" id="UP000268093">
    <property type="component" value="Unassembled WGS sequence"/>
</dbReference>
<gene>
    <name evidence="2" type="ORF">BC936DRAFT_147794</name>
</gene>
<feature type="region of interest" description="Disordered" evidence="1">
    <location>
        <begin position="346"/>
        <end position="374"/>
    </location>
</feature>
<dbReference type="OrthoDB" id="92161at2759"/>
<dbReference type="AlphaFoldDB" id="A0A433D4N1"/>
<dbReference type="InterPro" id="IPR029062">
    <property type="entry name" value="Class_I_gatase-like"/>
</dbReference>
<evidence type="ECO:0000256" key="1">
    <source>
        <dbReference type="SAM" id="MobiDB-lite"/>
    </source>
</evidence>
<sequence>MYQAPQPYQPMLSQLAQTVHTSRTVNPEGNDVSFATTTSPSSPAFTFNSPLLSPIPENHVHEPAPAHLLLALLHADDVPPEARRISGDYKRLFEKLFKSAIDAYDVYITFELQAFNVTMGEFPISEELHRFSGLILVGAAVRISDPYPWIQDLVDWLTVALGVPDRQWRHKNIIGFGFGHHLLGSMLGAKVKRGSKSWEVGLTEVTITDQGKEKFCTKNDILRVRQFHHDYLATLPEHFNLLATSAPPRCPIQIMASAYPPNSKSPIKPARYFTMECHPEMTPTLLSELVFEAQEDELLSDLFHPENGWGYDQVDSTWLAYQVVKFLIGGGEDWWEGRMLDRFSTTTSNMSSRNSLRRDRSIQEKKKSMTWRDY</sequence>
<evidence type="ECO:0000313" key="2">
    <source>
        <dbReference type="EMBL" id="RUP45743.1"/>
    </source>
</evidence>
<keyword evidence="3" id="KW-1185">Reference proteome</keyword>
<name>A0A433D4N1_9FUNG</name>
<dbReference type="GO" id="GO:0016740">
    <property type="term" value="F:transferase activity"/>
    <property type="evidence" value="ECO:0007669"/>
    <property type="project" value="UniProtKB-KW"/>
</dbReference>
<reference evidence="2 3" key="1">
    <citation type="journal article" date="2018" name="New Phytol.">
        <title>Phylogenomics of Endogonaceae and evolution of mycorrhizas within Mucoromycota.</title>
        <authorList>
            <person name="Chang Y."/>
            <person name="Desiro A."/>
            <person name="Na H."/>
            <person name="Sandor L."/>
            <person name="Lipzen A."/>
            <person name="Clum A."/>
            <person name="Barry K."/>
            <person name="Grigoriev I.V."/>
            <person name="Martin F.M."/>
            <person name="Stajich J.E."/>
            <person name="Smith M.E."/>
            <person name="Bonito G."/>
            <person name="Spatafora J.W."/>
        </authorList>
    </citation>
    <scope>NUCLEOTIDE SEQUENCE [LARGE SCALE GENOMIC DNA]</scope>
    <source>
        <strain evidence="2 3">GMNB39</strain>
    </source>
</reference>
<comment type="caution">
    <text evidence="2">The sequence shown here is derived from an EMBL/GenBank/DDBJ whole genome shotgun (WGS) entry which is preliminary data.</text>
</comment>
<dbReference type="Gene3D" id="3.40.50.880">
    <property type="match status" value="1"/>
</dbReference>
<keyword evidence="2" id="KW-0315">Glutamine amidotransferase</keyword>
<protein>
    <submittedName>
        <fullName evidence="2">Class I glutamine amidotransferase-like protein</fullName>
    </submittedName>
</protein>
<evidence type="ECO:0000313" key="3">
    <source>
        <dbReference type="Proteomes" id="UP000268093"/>
    </source>
</evidence>